<proteinExistence type="predicted"/>
<dbReference type="OrthoDB" id="321312at2157"/>
<accession>A0A1G9TH02</accession>
<dbReference type="RefSeq" id="WP_089696674.1">
    <property type="nucleotide sequence ID" value="NZ_FNHL01000002.1"/>
</dbReference>
<name>A0A1G9TH02_9EURY</name>
<dbReference type="EMBL" id="FNHL01000002">
    <property type="protein sequence ID" value="SDM46774.1"/>
    <property type="molecule type" value="Genomic_DNA"/>
</dbReference>
<evidence type="ECO:0000313" key="2">
    <source>
        <dbReference type="Proteomes" id="UP000199451"/>
    </source>
</evidence>
<keyword evidence="2" id="KW-1185">Reference proteome</keyword>
<evidence type="ECO:0000313" key="1">
    <source>
        <dbReference type="EMBL" id="SDM46774.1"/>
    </source>
</evidence>
<organism evidence="1 2">
    <name type="scientific">Halogranum gelatinilyticum</name>
    <dbReference type="NCBI Taxonomy" id="660521"/>
    <lineage>
        <taxon>Archaea</taxon>
        <taxon>Methanobacteriati</taxon>
        <taxon>Methanobacteriota</taxon>
        <taxon>Stenosarchaea group</taxon>
        <taxon>Halobacteria</taxon>
        <taxon>Halobacteriales</taxon>
        <taxon>Haloferacaceae</taxon>
    </lineage>
</organism>
<sequence>MTDEHLLTMAKLREQLRGRIDGEALPHRHGVVTSNREDRTALSFVESIFEPEALDEDVETDVSSFFDDDLGQILARKNSTDVMTDAVHQGNSSVASHLVGVTEQDLDASSMTLPLRILDRLENDGATSFVTGIGNPKTGKTNTMSTIAEMRKIQMGENYLVLSNMRSWDLCDVFVGSAHDLTVALLEHRDVPKFVFVDEGSTHFDARTNSYEVASQWTPLAKRMGKIGTDVCAVVGHTGKDLHPEMKRLTTTAFFKNSKESVDFFSGWNPDSDRPSGALFGGSLEPIEATSSEYDPNDLAPWDWNLQPELFARDLDAAQLLRTLKSQGPAES</sequence>
<dbReference type="STRING" id="660521.SAMN04487949_1763"/>
<dbReference type="Proteomes" id="UP000199451">
    <property type="component" value="Unassembled WGS sequence"/>
</dbReference>
<protein>
    <submittedName>
        <fullName evidence="1">Uncharacterized protein</fullName>
    </submittedName>
</protein>
<gene>
    <name evidence="1" type="ORF">SAMN04487949_1763</name>
</gene>
<dbReference type="AlphaFoldDB" id="A0A1G9TH02"/>
<reference evidence="2" key="1">
    <citation type="submission" date="2016-10" db="EMBL/GenBank/DDBJ databases">
        <authorList>
            <person name="Varghese N."/>
            <person name="Submissions S."/>
        </authorList>
    </citation>
    <scope>NUCLEOTIDE SEQUENCE [LARGE SCALE GENOMIC DNA]</scope>
    <source>
        <strain evidence="2">CGMCC 1.10119</strain>
    </source>
</reference>